<dbReference type="InterPro" id="IPR016088">
    <property type="entry name" value="Chalcone_isomerase_3-sand"/>
</dbReference>
<dbReference type="PANTHER" id="PTHR47589">
    <property type="entry name" value="FATTY-ACID-BINDING PROTEIN 1"/>
    <property type="match status" value="1"/>
</dbReference>
<dbReference type="PANTHER" id="PTHR47589:SF4">
    <property type="entry name" value="FATTY-ACID-BINDING PROTEIN 1-LIKE"/>
    <property type="match status" value="1"/>
</dbReference>
<name>A0ABR0V176_REHGL</name>
<reference evidence="2 3" key="1">
    <citation type="journal article" date="2021" name="Comput. Struct. Biotechnol. J.">
        <title>De novo genome assembly of the potent medicinal plant Rehmannia glutinosa using nanopore technology.</title>
        <authorList>
            <person name="Ma L."/>
            <person name="Dong C."/>
            <person name="Song C."/>
            <person name="Wang X."/>
            <person name="Zheng X."/>
            <person name="Niu Y."/>
            <person name="Chen S."/>
            <person name="Feng W."/>
        </authorList>
    </citation>
    <scope>NUCLEOTIDE SEQUENCE [LARGE SCALE GENOMIC DNA]</scope>
    <source>
        <strain evidence="2">DH-2019</strain>
    </source>
</reference>
<gene>
    <name evidence="2" type="ORF">DH2020_037946</name>
</gene>
<comment type="caution">
    <text evidence="2">The sequence shown here is derived from an EMBL/GenBank/DDBJ whole genome shotgun (WGS) entry which is preliminary data.</text>
</comment>
<organism evidence="2 3">
    <name type="scientific">Rehmannia glutinosa</name>
    <name type="common">Chinese foxglove</name>
    <dbReference type="NCBI Taxonomy" id="99300"/>
    <lineage>
        <taxon>Eukaryota</taxon>
        <taxon>Viridiplantae</taxon>
        <taxon>Streptophyta</taxon>
        <taxon>Embryophyta</taxon>
        <taxon>Tracheophyta</taxon>
        <taxon>Spermatophyta</taxon>
        <taxon>Magnoliopsida</taxon>
        <taxon>eudicotyledons</taxon>
        <taxon>Gunneridae</taxon>
        <taxon>Pentapetalae</taxon>
        <taxon>asterids</taxon>
        <taxon>lamiids</taxon>
        <taxon>Lamiales</taxon>
        <taxon>Orobanchaceae</taxon>
        <taxon>Rehmannieae</taxon>
        <taxon>Rehmannia</taxon>
    </lineage>
</organism>
<dbReference type="InterPro" id="IPR036298">
    <property type="entry name" value="Chalcone_isomerase_sf"/>
</dbReference>
<keyword evidence="3" id="KW-1185">Reference proteome</keyword>
<protein>
    <recommendedName>
        <fullName evidence="4">Chalcone isomerase domain-containing protein</fullName>
    </recommendedName>
</protein>
<feature type="compositionally biased region" description="Basic and acidic residues" evidence="1">
    <location>
        <begin position="70"/>
        <end position="79"/>
    </location>
</feature>
<feature type="region of interest" description="Disordered" evidence="1">
    <location>
        <begin position="16"/>
        <end position="86"/>
    </location>
</feature>
<accession>A0ABR0V176</accession>
<evidence type="ECO:0000313" key="2">
    <source>
        <dbReference type="EMBL" id="KAK6128311.1"/>
    </source>
</evidence>
<sequence length="217" mass="24292">MPTTVNYITEKTGMLDIDTKSGAALKSTTKNKGDEIEPKLANNEQDEEKMQAQTEDKTAHTEEEIEQEDDNKQAKKEEEVPVEVEPKSGISFPVRLSDGKLLKAVGLRKTSMLGINIKIYGFGIYANNEKLKDLLRTKIGKTPSKPTKKMYQLVIDNDVGMKVRLVIGYSCLTMTMVRKSFDEGLGAAIKKITGGKNEELTKNKLVDFSTMQLRMRL</sequence>
<proteinExistence type="predicted"/>
<dbReference type="Proteomes" id="UP001318860">
    <property type="component" value="Unassembled WGS sequence"/>
</dbReference>
<evidence type="ECO:0000256" key="1">
    <source>
        <dbReference type="SAM" id="MobiDB-lite"/>
    </source>
</evidence>
<evidence type="ECO:0000313" key="3">
    <source>
        <dbReference type="Proteomes" id="UP001318860"/>
    </source>
</evidence>
<dbReference type="Gene3D" id="3.50.70.10">
    <property type="match status" value="1"/>
</dbReference>
<dbReference type="InterPro" id="IPR044228">
    <property type="entry name" value="FAP1"/>
</dbReference>
<evidence type="ECO:0008006" key="4">
    <source>
        <dbReference type="Google" id="ProtNLM"/>
    </source>
</evidence>
<feature type="compositionally biased region" description="Basic and acidic residues" evidence="1">
    <location>
        <begin position="48"/>
        <end position="62"/>
    </location>
</feature>
<dbReference type="EMBL" id="JABTTQ020001768">
    <property type="protein sequence ID" value="KAK6128311.1"/>
    <property type="molecule type" value="Genomic_DNA"/>
</dbReference>
<dbReference type="SUPFAM" id="SSF54626">
    <property type="entry name" value="Chalcone isomerase"/>
    <property type="match status" value="1"/>
</dbReference>